<accession>A0A8J2LXT5</accession>
<name>A0A8J2LXT5_9HEXA</name>
<keyword evidence="3" id="KW-1185">Reference proteome</keyword>
<evidence type="ECO:0000313" key="3">
    <source>
        <dbReference type="Proteomes" id="UP000708208"/>
    </source>
</evidence>
<reference evidence="2" key="1">
    <citation type="submission" date="2021-06" db="EMBL/GenBank/DDBJ databases">
        <authorList>
            <person name="Hodson N. C."/>
            <person name="Mongue J. A."/>
            <person name="Jaron S. K."/>
        </authorList>
    </citation>
    <scope>NUCLEOTIDE SEQUENCE</scope>
</reference>
<feature type="region of interest" description="Disordered" evidence="1">
    <location>
        <begin position="1"/>
        <end position="27"/>
    </location>
</feature>
<comment type="caution">
    <text evidence="2">The sequence shown here is derived from an EMBL/GenBank/DDBJ whole genome shotgun (WGS) entry which is preliminary data.</text>
</comment>
<organism evidence="2 3">
    <name type="scientific">Allacma fusca</name>
    <dbReference type="NCBI Taxonomy" id="39272"/>
    <lineage>
        <taxon>Eukaryota</taxon>
        <taxon>Metazoa</taxon>
        <taxon>Ecdysozoa</taxon>
        <taxon>Arthropoda</taxon>
        <taxon>Hexapoda</taxon>
        <taxon>Collembola</taxon>
        <taxon>Symphypleona</taxon>
        <taxon>Sminthuridae</taxon>
        <taxon>Allacma</taxon>
    </lineage>
</organism>
<feature type="compositionally biased region" description="Basic and acidic residues" evidence="1">
    <location>
        <begin position="12"/>
        <end position="25"/>
    </location>
</feature>
<sequence>MSSRGARGAKSGTERRSVRQCERRARAQATKISFAENSGVTDRDISLMENSVAASTPIVSKPTASTSAAVARAFQPNVSGMSEIQNTVRHVGAGYDAGDNSHRSSYRSSTSSIRRQKRLEIAAEKRKLELDEEEAQLKLQVLAVKKKCEDTITKKLQLLAYCNSTYTDKSFSRRNIEKARSDAESWLDKAIQKKSTTKHQFAEINRCREDKPMSSEEQPNLLKNFLSRQTVKCNLPQFSGNTG</sequence>
<proteinExistence type="predicted"/>
<evidence type="ECO:0000313" key="2">
    <source>
        <dbReference type="EMBL" id="CAG7830600.1"/>
    </source>
</evidence>
<dbReference type="AlphaFoldDB" id="A0A8J2LXT5"/>
<evidence type="ECO:0000256" key="1">
    <source>
        <dbReference type="SAM" id="MobiDB-lite"/>
    </source>
</evidence>
<dbReference type="EMBL" id="CAJVCH010556695">
    <property type="protein sequence ID" value="CAG7830600.1"/>
    <property type="molecule type" value="Genomic_DNA"/>
</dbReference>
<protein>
    <submittedName>
        <fullName evidence="2">Uncharacterized protein</fullName>
    </submittedName>
</protein>
<dbReference type="Proteomes" id="UP000708208">
    <property type="component" value="Unassembled WGS sequence"/>
</dbReference>
<gene>
    <name evidence="2" type="ORF">AFUS01_LOCUS40394</name>
</gene>